<dbReference type="SUPFAM" id="SSF56112">
    <property type="entry name" value="Protein kinase-like (PK-like)"/>
    <property type="match status" value="1"/>
</dbReference>
<dbReference type="InterPro" id="IPR001245">
    <property type="entry name" value="Ser-Thr/Tyr_kinase_cat_dom"/>
</dbReference>
<evidence type="ECO:0000256" key="2">
    <source>
        <dbReference type="ARBA" id="ARBA00022840"/>
    </source>
</evidence>
<protein>
    <recommendedName>
        <fullName evidence="5">Protein kinase domain-containing protein</fullName>
    </recommendedName>
</protein>
<reference evidence="6 7" key="1">
    <citation type="submission" date="2024-01" db="EMBL/GenBank/DDBJ databases">
        <title>The genomes of 5 underutilized Papilionoideae crops provide insights into root nodulation and disease resistanc.</title>
        <authorList>
            <person name="Yuan L."/>
        </authorList>
    </citation>
    <scope>NUCLEOTIDE SEQUENCE [LARGE SCALE GENOMIC DNA]</scope>
    <source>
        <strain evidence="6">ZHUSHIDOU_FW_LH</strain>
        <tissue evidence="6">Leaf</tissue>
    </source>
</reference>
<dbReference type="EMBL" id="JAYWIO010000004">
    <property type="protein sequence ID" value="KAK7268574.1"/>
    <property type="molecule type" value="Genomic_DNA"/>
</dbReference>
<organism evidence="6 7">
    <name type="scientific">Crotalaria pallida</name>
    <name type="common">Smooth rattlebox</name>
    <name type="synonym">Crotalaria striata</name>
    <dbReference type="NCBI Taxonomy" id="3830"/>
    <lineage>
        <taxon>Eukaryota</taxon>
        <taxon>Viridiplantae</taxon>
        <taxon>Streptophyta</taxon>
        <taxon>Embryophyta</taxon>
        <taxon>Tracheophyta</taxon>
        <taxon>Spermatophyta</taxon>
        <taxon>Magnoliopsida</taxon>
        <taxon>eudicotyledons</taxon>
        <taxon>Gunneridae</taxon>
        <taxon>Pentapetalae</taxon>
        <taxon>rosids</taxon>
        <taxon>fabids</taxon>
        <taxon>Fabales</taxon>
        <taxon>Fabaceae</taxon>
        <taxon>Papilionoideae</taxon>
        <taxon>50 kb inversion clade</taxon>
        <taxon>genistoids sensu lato</taxon>
        <taxon>core genistoids</taxon>
        <taxon>Crotalarieae</taxon>
        <taxon>Crotalaria</taxon>
    </lineage>
</organism>
<dbReference type="PROSITE" id="PS50011">
    <property type="entry name" value="PROTEIN_KINASE_DOM"/>
    <property type="match status" value="1"/>
</dbReference>
<dbReference type="AlphaFoldDB" id="A0AAN9F2P9"/>
<evidence type="ECO:0000256" key="1">
    <source>
        <dbReference type="ARBA" id="ARBA00022741"/>
    </source>
</evidence>
<dbReference type="GO" id="GO:0004674">
    <property type="term" value="F:protein serine/threonine kinase activity"/>
    <property type="evidence" value="ECO:0007669"/>
    <property type="project" value="TreeGrafter"/>
</dbReference>
<comment type="catalytic activity">
    <reaction evidence="4">
        <text>L-threonyl-[protein] + ATP = O-phospho-L-threonyl-[protein] + ADP + H(+)</text>
        <dbReference type="Rhea" id="RHEA:46608"/>
        <dbReference type="Rhea" id="RHEA-COMP:11060"/>
        <dbReference type="Rhea" id="RHEA-COMP:11605"/>
        <dbReference type="ChEBI" id="CHEBI:15378"/>
        <dbReference type="ChEBI" id="CHEBI:30013"/>
        <dbReference type="ChEBI" id="CHEBI:30616"/>
        <dbReference type="ChEBI" id="CHEBI:61977"/>
        <dbReference type="ChEBI" id="CHEBI:456216"/>
    </reaction>
</comment>
<dbReference type="Gene3D" id="1.10.510.10">
    <property type="entry name" value="Transferase(Phosphotransferase) domain 1"/>
    <property type="match status" value="1"/>
</dbReference>
<dbReference type="PANTHER" id="PTHR27005">
    <property type="entry name" value="WALL-ASSOCIATED RECEPTOR KINASE-LIKE 21"/>
    <property type="match status" value="1"/>
</dbReference>
<dbReference type="Proteomes" id="UP001372338">
    <property type="component" value="Unassembled WGS sequence"/>
</dbReference>
<accession>A0AAN9F2P9</accession>
<gene>
    <name evidence="6" type="ORF">RIF29_21275</name>
</gene>
<dbReference type="FunFam" id="1.10.510.10:FF:000084">
    <property type="entry name" value="Wall-associated receptor kinase 2"/>
    <property type="match status" value="1"/>
</dbReference>
<dbReference type="Pfam" id="PF07714">
    <property type="entry name" value="PK_Tyr_Ser-Thr"/>
    <property type="match status" value="1"/>
</dbReference>
<evidence type="ECO:0000313" key="6">
    <source>
        <dbReference type="EMBL" id="KAK7268574.1"/>
    </source>
</evidence>
<dbReference type="GO" id="GO:0007166">
    <property type="term" value="P:cell surface receptor signaling pathway"/>
    <property type="evidence" value="ECO:0007669"/>
    <property type="project" value="InterPro"/>
</dbReference>
<proteinExistence type="predicted"/>
<dbReference type="InterPro" id="IPR011009">
    <property type="entry name" value="Kinase-like_dom_sf"/>
</dbReference>
<dbReference type="PROSITE" id="PS00108">
    <property type="entry name" value="PROTEIN_KINASE_ST"/>
    <property type="match status" value="1"/>
</dbReference>
<dbReference type="InterPro" id="IPR008271">
    <property type="entry name" value="Ser/Thr_kinase_AS"/>
</dbReference>
<evidence type="ECO:0000313" key="7">
    <source>
        <dbReference type="Proteomes" id="UP001372338"/>
    </source>
</evidence>
<dbReference type="InterPro" id="IPR045274">
    <property type="entry name" value="WAK-like"/>
</dbReference>
<comment type="catalytic activity">
    <reaction evidence="3">
        <text>L-seryl-[protein] + ATP = O-phospho-L-seryl-[protein] + ADP + H(+)</text>
        <dbReference type="Rhea" id="RHEA:17989"/>
        <dbReference type="Rhea" id="RHEA-COMP:9863"/>
        <dbReference type="Rhea" id="RHEA-COMP:11604"/>
        <dbReference type="ChEBI" id="CHEBI:15378"/>
        <dbReference type="ChEBI" id="CHEBI:29999"/>
        <dbReference type="ChEBI" id="CHEBI:30616"/>
        <dbReference type="ChEBI" id="CHEBI:83421"/>
        <dbReference type="ChEBI" id="CHEBI:456216"/>
    </reaction>
</comment>
<evidence type="ECO:0000256" key="3">
    <source>
        <dbReference type="ARBA" id="ARBA00047558"/>
    </source>
</evidence>
<dbReference type="SMART" id="SM00220">
    <property type="entry name" value="S_TKc"/>
    <property type="match status" value="1"/>
</dbReference>
<keyword evidence="7" id="KW-1185">Reference proteome</keyword>
<evidence type="ECO:0000259" key="5">
    <source>
        <dbReference type="PROSITE" id="PS50011"/>
    </source>
</evidence>
<dbReference type="Gene3D" id="3.30.200.20">
    <property type="entry name" value="Phosphorylase Kinase, domain 1"/>
    <property type="match status" value="1"/>
</dbReference>
<dbReference type="GO" id="GO:0005886">
    <property type="term" value="C:plasma membrane"/>
    <property type="evidence" value="ECO:0007669"/>
    <property type="project" value="TreeGrafter"/>
</dbReference>
<evidence type="ECO:0000256" key="4">
    <source>
        <dbReference type="ARBA" id="ARBA00047951"/>
    </source>
</evidence>
<keyword evidence="2" id="KW-0067">ATP-binding</keyword>
<dbReference type="GO" id="GO:0005524">
    <property type="term" value="F:ATP binding"/>
    <property type="evidence" value="ECO:0007669"/>
    <property type="project" value="UniProtKB-KW"/>
</dbReference>
<comment type="caution">
    <text evidence="6">The sequence shown here is derived from an EMBL/GenBank/DDBJ whole genome shotgun (WGS) entry which is preliminary data.</text>
</comment>
<name>A0AAN9F2P9_CROPI</name>
<sequence>MQVRKLISMAEMTVERRGGRVFTAEELKKATNNYDKDRIIYQLGFGSTYKGVLSNNRVVAITKYKRSGQNMIEHLIKEVNDHLRLSHRNVINLIGCCLETQVPLLVFQYFTNGTLHDYLHSGEAPKLSWTTRLRVAAETADALAYLHSVYDYAPILIHGDVKSANIFLDNNLTAKVFEFGISKKFGSLGEAELTTGDEVATGTIGYLDPEYFHIGELTDKSDVYSFGVVLAELLTGKKAIVYSGHHQKEILSTNFVYSISEGCLWQILDNDIVNDANLDHVTMVANLAKKCLNLKGEERPRMRDVARELERIIRSEIGNGNGDI</sequence>
<keyword evidence="1" id="KW-0547">Nucleotide-binding</keyword>
<feature type="domain" description="Protein kinase" evidence="5">
    <location>
        <begin position="34"/>
        <end position="313"/>
    </location>
</feature>
<dbReference type="PANTHER" id="PTHR27005:SF283">
    <property type="entry name" value="OS02G0633066 PROTEIN"/>
    <property type="match status" value="1"/>
</dbReference>
<dbReference type="InterPro" id="IPR000719">
    <property type="entry name" value="Prot_kinase_dom"/>
</dbReference>